<keyword evidence="1 3" id="KW-0732">Signal</keyword>
<evidence type="ECO:0000313" key="6">
    <source>
        <dbReference type="Proteomes" id="UP000290657"/>
    </source>
</evidence>
<accession>A0A4Q0XX35</accession>
<reference evidence="5 6" key="1">
    <citation type="submission" date="2017-10" db="EMBL/GenBank/DDBJ databases">
        <title>Genomics of the genus Arcobacter.</title>
        <authorList>
            <person name="Perez-Cataluna A."/>
            <person name="Figueras M.J."/>
        </authorList>
    </citation>
    <scope>NUCLEOTIDE SEQUENCE [LARGE SCALE GENOMIC DNA]</scope>
    <source>
        <strain evidence="5 6">CECT 8987</strain>
    </source>
</reference>
<comment type="caution">
    <text evidence="5">The sequence shown here is derived from an EMBL/GenBank/DDBJ whole genome shotgun (WGS) entry which is preliminary data.</text>
</comment>
<dbReference type="CDD" id="cd12797">
    <property type="entry name" value="M23_peptidase"/>
    <property type="match status" value="1"/>
</dbReference>
<name>A0A4Q0XX35_9BACT</name>
<dbReference type="Proteomes" id="UP000290657">
    <property type="component" value="Unassembled WGS sequence"/>
</dbReference>
<proteinExistence type="predicted"/>
<feature type="coiled-coil region" evidence="2">
    <location>
        <begin position="47"/>
        <end position="116"/>
    </location>
</feature>
<evidence type="ECO:0000313" key="5">
    <source>
        <dbReference type="EMBL" id="RXJ60859.1"/>
    </source>
</evidence>
<evidence type="ECO:0000256" key="2">
    <source>
        <dbReference type="SAM" id="Coils"/>
    </source>
</evidence>
<dbReference type="InterPro" id="IPR011055">
    <property type="entry name" value="Dup_hybrid_motif"/>
</dbReference>
<evidence type="ECO:0000259" key="4">
    <source>
        <dbReference type="Pfam" id="PF01551"/>
    </source>
</evidence>
<dbReference type="GO" id="GO:0004222">
    <property type="term" value="F:metalloendopeptidase activity"/>
    <property type="evidence" value="ECO:0007669"/>
    <property type="project" value="TreeGrafter"/>
</dbReference>
<dbReference type="InterPro" id="IPR016047">
    <property type="entry name" value="M23ase_b-sheet_dom"/>
</dbReference>
<feature type="domain" description="M23ase beta-sheet core" evidence="4">
    <location>
        <begin position="337"/>
        <end position="412"/>
    </location>
</feature>
<dbReference type="SUPFAM" id="SSF51261">
    <property type="entry name" value="Duplicated hybrid motif"/>
    <property type="match status" value="1"/>
</dbReference>
<dbReference type="OrthoDB" id="5372565at2"/>
<dbReference type="PANTHER" id="PTHR21666">
    <property type="entry name" value="PEPTIDASE-RELATED"/>
    <property type="match status" value="1"/>
</dbReference>
<feature type="chain" id="PRO_5020326601" evidence="3">
    <location>
        <begin position="18"/>
        <end position="422"/>
    </location>
</feature>
<dbReference type="Gene3D" id="2.70.70.10">
    <property type="entry name" value="Glucose Permease (Domain IIA)"/>
    <property type="match status" value="1"/>
</dbReference>
<feature type="coiled-coil region" evidence="2">
    <location>
        <begin position="235"/>
        <end position="262"/>
    </location>
</feature>
<protein>
    <submittedName>
        <fullName evidence="5">Peptidase M23</fullName>
    </submittedName>
</protein>
<evidence type="ECO:0000256" key="3">
    <source>
        <dbReference type="SAM" id="SignalP"/>
    </source>
</evidence>
<dbReference type="RefSeq" id="WP_128994995.1">
    <property type="nucleotide sequence ID" value="NZ_PDKN01000001.1"/>
</dbReference>
<sequence>MRLLFLLPLIAFQISNASVSNIEKKIDNNKKILEKNSQHKKQTEYQIRKLSNEIRTQTNSLKKLEKKMSVISRIIVQQKDKLEKTKNELSHLEVKAEELKKEKARKEERIINLITEDFSWAFALNLASKKSLNELIDAELYQVLSENSKDEIIQLNKEYLQVSQDKVKNEKAIDKLQQFIAIETKRKKNLSNLQAKQENAIASLQKKHTAYQYELKKSIKKQQSLSNLLGKLNILKKEEIAKQKERERKLALEKRKREQEMAKSSASSQKRFANNIDLDVRMIGSSTAGVKIGHYRGSKTIAPLKSYTITKKFGKYYDPVYKIKLFNESVVMKSKQPKAKVFSVLNGKVVYAKKDSGMLENVVIVQHKNGLHTIYSHLDQISPTIKVGKWIQKGYVVGRVDDSLTFQATKNSAHINPQDLFN</sequence>
<evidence type="ECO:0000256" key="1">
    <source>
        <dbReference type="ARBA" id="ARBA00022729"/>
    </source>
</evidence>
<organism evidence="5 6">
    <name type="scientific">Candidatus Marinarcus aquaticus</name>
    <dbReference type="NCBI Taxonomy" id="2044504"/>
    <lineage>
        <taxon>Bacteria</taxon>
        <taxon>Pseudomonadati</taxon>
        <taxon>Campylobacterota</taxon>
        <taxon>Epsilonproteobacteria</taxon>
        <taxon>Campylobacterales</taxon>
        <taxon>Arcobacteraceae</taxon>
        <taxon>Candidatus Marinarcus</taxon>
    </lineage>
</organism>
<dbReference type="Pfam" id="PF01551">
    <property type="entry name" value="Peptidase_M23"/>
    <property type="match status" value="1"/>
</dbReference>
<feature type="signal peptide" evidence="3">
    <location>
        <begin position="1"/>
        <end position="17"/>
    </location>
</feature>
<keyword evidence="2" id="KW-0175">Coiled coil</keyword>
<dbReference type="InterPro" id="IPR050570">
    <property type="entry name" value="Cell_wall_metabolism_enzyme"/>
</dbReference>
<keyword evidence="6" id="KW-1185">Reference proteome</keyword>
<dbReference type="EMBL" id="PDKN01000001">
    <property type="protein sequence ID" value="RXJ60859.1"/>
    <property type="molecule type" value="Genomic_DNA"/>
</dbReference>
<dbReference type="AlphaFoldDB" id="A0A4Q0XX35"/>
<gene>
    <name evidence="5" type="ORF">CRV04_02270</name>
</gene>
<dbReference type="PANTHER" id="PTHR21666:SF289">
    <property type="entry name" value="L-ALA--D-GLU ENDOPEPTIDASE"/>
    <property type="match status" value="1"/>
</dbReference>